<dbReference type="InterPro" id="IPR007314">
    <property type="entry name" value="Cofac_haem-bd_dom"/>
</dbReference>
<reference evidence="2 3" key="1">
    <citation type="journal article" date="2013" name="Genome Announc.">
        <title>Draft genome sequences for three mercury-methylating, sulfate-reducing bacteria.</title>
        <authorList>
            <person name="Brown S.D."/>
            <person name="Hurt R.A.Jr."/>
            <person name="Gilmour C.C."/>
            <person name="Elias D.A."/>
        </authorList>
    </citation>
    <scope>NUCLEOTIDE SEQUENCE [LARGE SCALE GENOMIC DNA]</scope>
    <source>
        <strain evidence="2 3">DSM 2059</strain>
    </source>
</reference>
<dbReference type="Pfam" id="PF04187">
    <property type="entry name" value="Cofac_haem_bdg"/>
    <property type="match status" value="1"/>
</dbReference>
<protein>
    <recommendedName>
        <fullName evidence="1">Haem-binding uptake Tiki superfamily ChaN domain-containing protein</fullName>
    </recommendedName>
</protein>
<proteinExistence type="predicted"/>
<evidence type="ECO:0000259" key="1">
    <source>
        <dbReference type="Pfam" id="PF04187"/>
    </source>
</evidence>
<dbReference type="eggNOG" id="COG3016">
    <property type="taxonomic scope" value="Bacteria"/>
</dbReference>
<dbReference type="OrthoDB" id="9795827at2"/>
<organism evidence="2 3">
    <name type="scientific">Desulfococcus multivorans DSM 2059</name>
    <dbReference type="NCBI Taxonomy" id="1121405"/>
    <lineage>
        <taxon>Bacteria</taxon>
        <taxon>Pseudomonadati</taxon>
        <taxon>Thermodesulfobacteriota</taxon>
        <taxon>Desulfobacteria</taxon>
        <taxon>Desulfobacterales</taxon>
        <taxon>Desulfococcaceae</taxon>
        <taxon>Desulfococcus</taxon>
    </lineage>
</organism>
<dbReference type="STRING" id="897.B2D07_08775"/>
<dbReference type="RefSeq" id="WP_020875700.1">
    <property type="nucleotide sequence ID" value="NZ_ATHJ01000057.1"/>
</dbReference>
<dbReference type="SUPFAM" id="SSF159501">
    <property type="entry name" value="EreA/ChaN-like"/>
    <property type="match status" value="1"/>
</dbReference>
<evidence type="ECO:0000313" key="3">
    <source>
        <dbReference type="Proteomes" id="UP000014977"/>
    </source>
</evidence>
<accession>S7U1Z3</accession>
<feature type="domain" description="Haem-binding uptake Tiki superfamily ChaN" evidence="1">
    <location>
        <begin position="46"/>
        <end position="245"/>
    </location>
</feature>
<dbReference type="CDD" id="cd14727">
    <property type="entry name" value="ChanN-like"/>
    <property type="match status" value="1"/>
</dbReference>
<dbReference type="Proteomes" id="UP000014977">
    <property type="component" value="Unassembled WGS sequence"/>
</dbReference>
<sequence>MKTNRILTGLLSVALLLFGNIVSASEIRLTDLVRQREMPLSDVVPDLIRNRILFIGEIHDQKRHHDVQLAVIKALHGSGAKVAIGMEMFRKDDQAALDRWVAGESSSADFKAVYYDNWNFSWSLYSDILNYARDEKIPVVGLNVSKDITRQVAKGGFQSLDPKQRKALPMVTCHVDKNYMTFIKKSHGMQGHGQLNLTYFCEAQLVWDKVMAIHALDYLYSRPDMLMIVIAGRGHAWKMGIPAQIRKRSTLPQAVMLPRVSDGLISGADDEADADYLFHSP</sequence>
<evidence type="ECO:0000313" key="2">
    <source>
        <dbReference type="EMBL" id="EPR43327.1"/>
    </source>
</evidence>
<dbReference type="EMBL" id="ATHJ01000057">
    <property type="protein sequence ID" value="EPR43327.1"/>
    <property type="molecule type" value="Genomic_DNA"/>
</dbReference>
<dbReference type="Gene3D" id="3.40.50.11550">
    <property type="match status" value="1"/>
</dbReference>
<keyword evidence="3" id="KW-1185">Reference proteome</keyword>
<name>S7U1Z3_DESML</name>
<dbReference type="AlphaFoldDB" id="S7U1Z3"/>
<comment type="caution">
    <text evidence="2">The sequence shown here is derived from an EMBL/GenBank/DDBJ whole genome shotgun (WGS) entry which is preliminary data.</text>
</comment>
<gene>
    <name evidence="2" type="ORF">dsmv_1353</name>
</gene>